<gene>
    <name evidence="1" type="ORF">LA76x_3810</name>
</gene>
<organism evidence="1 2">
    <name type="scientific">Lysobacter antibioticus</name>
    <dbReference type="NCBI Taxonomy" id="84531"/>
    <lineage>
        <taxon>Bacteria</taxon>
        <taxon>Pseudomonadati</taxon>
        <taxon>Pseudomonadota</taxon>
        <taxon>Gammaproteobacteria</taxon>
        <taxon>Lysobacterales</taxon>
        <taxon>Lysobacteraceae</taxon>
        <taxon>Lysobacter</taxon>
    </lineage>
</organism>
<sequence length="164" mass="19265">MAPMATADDAPAFARLHRHGDDMAYERVHMIWDYWEGPRSGIADSGGRPFHFSCVYDEHEYAYTDTFVLTPFDDDTFALAQEEWAIWRRWEADFHAGRVLRESHPSYGHYDPRYNELRQLLNAQIERGSARTLRMRGEFRPAVSEQEAFPGQRHLFEVEWLPAD</sequence>
<evidence type="ECO:0000313" key="2">
    <source>
        <dbReference type="Proteomes" id="UP000060787"/>
    </source>
</evidence>
<dbReference type="KEGG" id="lab:LA76x_3810"/>
<dbReference type="Proteomes" id="UP000060787">
    <property type="component" value="Chromosome"/>
</dbReference>
<reference evidence="1 2" key="1">
    <citation type="journal article" date="2015" name="BMC Genomics">
        <title>Comparative genomics and metabolic profiling of the genus Lysobacter.</title>
        <authorList>
            <person name="de Bruijn I."/>
            <person name="Cheng X."/>
            <person name="de Jager V."/>
            <person name="Exposito R.G."/>
            <person name="Watrous J."/>
            <person name="Patel N."/>
            <person name="Postma J."/>
            <person name="Dorrestein P.C."/>
            <person name="Kobayashi D."/>
            <person name="Raaijmakers J.M."/>
        </authorList>
    </citation>
    <scope>NUCLEOTIDE SEQUENCE [LARGE SCALE GENOMIC DNA]</scope>
    <source>
        <strain evidence="1 2">76</strain>
    </source>
</reference>
<dbReference type="eggNOG" id="ENOG50328Q8">
    <property type="taxonomic scope" value="Bacteria"/>
</dbReference>
<accession>A0A0S2FEI5</accession>
<evidence type="ECO:0000313" key="1">
    <source>
        <dbReference type="EMBL" id="ALN81932.1"/>
    </source>
</evidence>
<keyword evidence="2" id="KW-1185">Reference proteome</keyword>
<proteinExistence type="predicted"/>
<dbReference type="AlphaFoldDB" id="A0A0S2FEI5"/>
<dbReference type="EMBL" id="CP011129">
    <property type="protein sequence ID" value="ALN81932.1"/>
    <property type="molecule type" value="Genomic_DNA"/>
</dbReference>
<protein>
    <submittedName>
        <fullName evidence="1">Uncharacterized protein</fullName>
    </submittedName>
</protein>
<dbReference type="PATRIC" id="fig|84531.8.peg.3826"/>
<name>A0A0S2FEI5_LYSAN</name>